<dbReference type="PRINTS" id="PR00068">
    <property type="entry name" value="CUZNDISMTASE"/>
</dbReference>
<evidence type="ECO:0000313" key="5">
    <source>
        <dbReference type="EMBL" id="AXI04292.1"/>
    </source>
</evidence>
<feature type="chain" id="PRO_5016683778" description="Superoxide dismutase [Cu-Zn]" evidence="3">
    <location>
        <begin position="22"/>
        <end position="168"/>
    </location>
</feature>
<evidence type="ECO:0000256" key="3">
    <source>
        <dbReference type="SAM" id="SignalP"/>
    </source>
</evidence>
<dbReference type="KEGG" id="mbah:HYN46_16490"/>
<evidence type="ECO:0000256" key="1">
    <source>
        <dbReference type="ARBA" id="ARBA00010457"/>
    </source>
</evidence>
<dbReference type="Proteomes" id="UP000253940">
    <property type="component" value="Chromosome"/>
</dbReference>
<comment type="cofactor">
    <cofactor evidence="2">
        <name>Cu cation</name>
        <dbReference type="ChEBI" id="CHEBI:23378"/>
    </cofactor>
    <text evidence="2">Binds 1 copper ion per subunit.</text>
</comment>
<dbReference type="PANTHER" id="PTHR10003">
    <property type="entry name" value="SUPEROXIDE DISMUTASE CU-ZN -RELATED"/>
    <property type="match status" value="1"/>
</dbReference>
<dbReference type="OrthoDB" id="5431326at2"/>
<comment type="function">
    <text evidence="2">Destroys radicals which are normally produced within the cells and which are toxic to biological systems.</text>
</comment>
<proteinExistence type="inferred from homology"/>
<dbReference type="AlphaFoldDB" id="A0A345PAI3"/>
<comment type="catalytic activity">
    <reaction evidence="2">
        <text>2 superoxide + 2 H(+) = H2O2 + O2</text>
        <dbReference type="Rhea" id="RHEA:20696"/>
        <dbReference type="ChEBI" id="CHEBI:15378"/>
        <dbReference type="ChEBI" id="CHEBI:15379"/>
        <dbReference type="ChEBI" id="CHEBI:16240"/>
        <dbReference type="ChEBI" id="CHEBI:18421"/>
        <dbReference type="EC" id="1.15.1.1"/>
    </reaction>
</comment>
<evidence type="ECO:0000313" key="6">
    <source>
        <dbReference type="Proteomes" id="UP000253940"/>
    </source>
</evidence>
<dbReference type="Gene3D" id="2.60.40.200">
    <property type="entry name" value="Superoxide dismutase, copper/zinc binding domain"/>
    <property type="match status" value="1"/>
</dbReference>
<dbReference type="GO" id="GO:0004784">
    <property type="term" value="F:superoxide dismutase activity"/>
    <property type="evidence" value="ECO:0007669"/>
    <property type="project" value="UniProtKB-EC"/>
</dbReference>
<evidence type="ECO:0000259" key="4">
    <source>
        <dbReference type="Pfam" id="PF00080"/>
    </source>
</evidence>
<comment type="similarity">
    <text evidence="1 2">Belongs to the Cu-Zn superoxide dismutase family.</text>
</comment>
<dbReference type="SUPFAM" id="SSF49329">
    <property type="entry name" value="Cu,Zn superoxide dismutase-like"/>
    <property type="match status" value="1"/>
</dbReference>
<accession>A0A345PAI3</accession>
<dbReference type="EMBL" id="CP031222">
    <property type="protein sequence ID" value="AXI04292.1"/>
    <property type="molecule type" value="Genomic_DNA"/>
</dbReference>
<dbReference type="PROSITE" id="PS00087">
    <property type="entry name" value="SOD_CU_ZN_1"/>
    <property type="match status" value="1"/>
</dbReference>
<reference evidence="5 6" key="1">
    <citation type="submission" date="2018-07" db="EMBL/GenBank/DDBJ databases">
        <title>Genome sequencing of Moraxellaceae gen. HYN0046.</title>
        <authorList>
            <person name="Kim M."/>
            <person name="Yi H."/>
        </authorList>
    </citation>
    <scope>NUCLEOTIDE SEQUENCE [LARGE SCALE GENOMIC DNA]</scope>
    <source>
        <strain evidence="5 6">HYN0046</strain>
    </source>
</reference>
<evidence type="ECO:0000256" key="2">
    <source>
        <dbReference type="RuleBase" id="RU000393"/>
    </source>
</evidence>
<keyword evidence="2" id="KW-0862">Zinc</keyword>
<comment type="cofactor">
    <cofactor evidence="2">
        <name>Zn(2+)</name>
        <dbReference type="ChEBI" id="CHEBI:29105"/>
    </cofactor>
    <text evidence="2">Binds 1 zinc ion per subunit.</text>
</comment>
<dbReference type="RefSeq" id="WP_114900400.1">
    <property type="nucleotide sequence ID" value="NZ_CP031222.1"/>
</dbReference>
<dbReference type="InterPro" id="IPR024134">
    <property type="entry name" value="SOD_Cu/Zn_/chaperone"/>
</dbReference>
<organism evidence="5 6">
    <name type="scientific">Aquirhabdus parva</name>
    <dbReference type="NCBI Taxonomy" id="2283318"/>
    <lineage>
        <taxon>Bacteria</taxon>
        <taxon>Pseudomonadati</taxon>
        <taxon>Pseudomonadota</taxon>
        <taxon>Gammaproteobacteria</taxon>
        <taxon>Moraxellales</taxon>
        <taxon>Moraxellaceae</taxon>
        <taxon>Aquirhabdus</taxon>
    </lineage>
</organism>
<keyword evidence="2" id="KW-0479">Metal-binding</keyword>
<keyword evidence="2" id="KW-0560">Oxidoreductase</keyword>
<dbReference type="InterPro" id="IPR001424">
    <property type="entry name" value="SOD_Cu_Zn_dom"/>
</dbReference>
<feature type="domain" description="Superoxide dismutase copper/zinc binding" evidence="4">
    <location>
        <begin position="40"/>
        <end position="166"/>
    </location>
</feature>
<dbReference type="NCBIfam" id="NF007628">
    <property type="entry name" value="PRK10290.1"/>
    <property type="match status" value="1"/>
</dbReference>
<protein>
    <recommendedName>
        <fullName evidence="2">Superoxide dismutase [Cu-Zn]</fullName>
        <ecNumber evidence="2">1.15.1.1</ecNumber>
    </recommendedName>
</protein>
<name>A0A345PAI3_9GAMM</name>
<dbReference type="Pfam" id="PF00080">
    <property type="entry name" value="Sod_Cu"/>
    <property type="match status" value="1"/>
</dbReference>
<dbReference type="InterPro" id="IPR018152">
    <property type="entry name" value="SOD_Cu/Zn_BS"/>
</dbReference>
<dbReference type="PROSITE" id="PS00332">
    <property type="entry name" value="SOD_CU_ZN_2"/>
    <property type="match status" value="1"/>
</dbReference>
<gene>
    <name evidence="5" type="ORF">HYN46_16490</name>
</gene>
<dbReference type="GO" id="GO:0005507">
    <property type="term" value="F:copper ion binding"/>
    <property type="evidence" value="ECO:0007669"/>
    <property type="project" value="InterPro"/>
</dbReference>
<feature type="signal peptide" evidence="3">
    <location>
        <begin position="1"/>
        <end position="21"/>
    </location>
</feature>
<keyword evidence="3" id="KW-0732">Signal</keyword>
<keyword evidence="2" id="KW-0186">Copper</keyword>
<keyword evidence="6" id="KW-1185">Reference proteome</keyword>
<dbReference type="InterPro" id="IPR036423">
    <property type="entry name" value="SOD-like_Cu/Zn_dom_sf"/>
</dbReference>
<sequence>MKTLSLGLATICLGLATLASADTTVPLFFTADQGVGAAVGTVVLSESKYGVVLTPDLKGLPPGIHGFHLHQNPSCDNKGMAAGGHFDPQKTEKHLGAYSDSGHLGDLPALTVNADGTAKLPVLAPRIKHISDLTGHALMIHLGGDNYADQPEKLGGGGPRLVCGVIGQ</sequence>
<dbReference type="CDD" id="cd00305">
    <property type="entry name" value="Cu-Zn_Superoxide_Dismutase"/>
    <property type="match status" value="1"/>
</dbReference>
<dbReference type="EC" id="1.15.1.1" evidence="2"/>